<dbReference type="Proteomes" id="UP000602510">
    <property type="component" value="Unassembled WGS sequence"/>
</dbReference>
<reference evidence="1" key="1">
    <citation type="submission" date="2020-04" db="EMBL/GenBank/DDBJ databases">
        <title>Hybrid Assembly of Korean Phytophthora infestans isolates.</title>
        <authorList>
            <person name="Prokchorchik M."/>
            <person name="Lee Y."/>
            <person name="Seo J."/>
            <person name="Cho J.-H."/>
            <person name="Park Y.-E."/>
            <person name="Jang D.-C."/>
            <person name="Im J.-S."/>
            <person name="Choi J.-G."/>
            <person name="Park H.-J."/>
            <person name="Lee G.-B."/>
            <person name="Lee Y.-G."/>
            <person name="Hong S.-Y."/>
            <person name="Cho K."/>
            <person name="Sohn K.H."/>
        </authorList>
    </citation>
    <scope>NUCLEOTIDE SEQUENCE</scope>
    <source>
        <strain evidence="1">KR_1_A1</strain>
    </source>
</reference>
<dbReference type="AlphaFoldDB" id="A0A833W5A2"/>
<accession>A0A833W5A2</accession>
<protein>
    <submittedName>
        <fullName evidence="1">Uncharacterized protein</fullName>
    </submittedName>
</protein>
<organism evidence="1 2">
    <name type="scientific">Phytophthora infestans</name>
    <name type="common">Potato late blight agent</name>
    <name type="synonym">Botrytis infestans</name>
    <dbReference type="NCBI Taxonomy" id="4787"/>
    <lineage>
        <taxon>Eukaryota</taxon>
        <taxon>Sar</taxon>
        <taxon>Stramenopiles</taxon>
        <taxon>Oomycota</taxon>
        <taxon>Peronosporomycetes</taxon>
        <taxon>Peronosporales</taxon>
        <taxon>Peronosporaceae</taxon>
        <taxon>Phytophthora</taxon>
    </lineage>
</organism>
<dbReference type="EMBL" id="WSZM01000673">
    <property type="protein sequence ID" value="KAF4030498.1"/>
    <property type="molecule type" value="Genomic_DNA"/>
</dbReference>
<gene>
    <name evidence="1" type="ORF">GN244_ATG17709</name>
</gene>
<proteinExistence type="predicted"/>
<keyword evidence="2" id="KW-1185">Reference proteome</keyword>
<comment type="caution">
    <text evidence="1">The sequence shown here is derived from an EMBL/GenBank/DDBJ whole genome shotgun (WGS) entry which is preliminary data.</text>
</comment>
<sequence>MPYVSSLSSIIFRADAACTPERRPSSPTSGPTDPWHCDHQRCGEHLCDSISIVSIVDEYDGATFRANFATACTESTLVTGTADTDSVGNFYYSYGLVSVVSIADKYGSAAFRASFATACIESTLGTGTADTDSVGNIYTSYGLVLVESIADEYGSVAFRANLATARTGCSAAFRTNIATTCIECPWLRAG</sequence>
<evidence type="ECO:0000313" key="2">
    <source>
        <dbReference type="Proteomes" id="UP000602510"/>
    </source>
</evidence>
<evidence type="ECO:0000313" key="1">
    <source>
        <dbReference type="EMBL" id="KAF4030498.1"/>
    </source>
</evidence>
<name>A0A833W5A2_PHYIN</name>